<feature type="region of interest" description="Disordered" evidence="1">
    <location>
        <begin position="212"/>
        <end position="236"/>
    </location>
</feature>
<dbReference type="EMBL" id="CP000530">
    <property type="protein sequence ID" value="ABM39684.1"/>
    <property type="molecule type" value="Genomic_DNA"/>
</dbReference>
<evidence type="ECO:0000313" key="2">
    <source>
        <dbReference type="EMBL" id="ABM39684.1"/>
    </source>
</evidence>
<protein>
    <submittedName>
        <fullName evidence="2">Uncharacterized protein</fullName>
    </submittedName>
</protein>
<keyword evidence="3" id="KW-1185">Reference proteome</keyword>
<name>A1VVK6_POLNA</name>
<dbReference type="Proteomes" id="UP000000644">
    <property type="component" value="Plasmid pPNAP01"/>
</dbReference>
<accession>A1VVK6</accession>
<evidence type="ECO:0000256" key="1">
    <source>
        <dbReference type="SAM" id="MobiDB-lite"/>
    </source>
</evidence>
<dbReference type="KEGG" id="pna:Pnap_4406"/>
<dbReference type="HOGENOM" id="CLU_1174563_0_0_4"/>
<evidence type="ECO:0000313" key="3">
    <source>
        <dbReference type="Proteomes" id="UP000000644"/>
    </source>
</evidence>
<gene>
    <name evidence="2" type="ordered locus">Pnap_4406</name>
</gene>
<dbReference type="Pfam" id="PF25680">
    <property type="entry name" value="Mom"/>
    <property type="match status" value="1"/>
</dbReference>
<organism evidence="2 3">
    <name type="scientific">Polaromonas naphthalenivorans (strain CJ2)</name>
    <dbReference type="NCBI Taxonomy" id="365044"/>
    <lineage>
        <taxon>Bacteria</taxon>
        <taxon>Pseudomonadati</taxon>
        <taxon>Pseudomonadota</taxon>
        <taxon>Betaproteobacteria</taxon>
        <taxon>Burkholderiales</taxon>
        <taxon>Comamonadaceae</taxon>
        <taxon>Polaromonas</taxon>
    </lineage>
</organism>
<proteinExistence type="predicted"/>
<keyword evidence="2" id="KW-0614">Plasmid</keyword>
<sequence>MALPQEACPYCGEAELIEILEVWPPRDFQLDTCCHGVHEAAVQFLSENPRAAAQWLRAKGLEGLTGRRVRRVIDDGSGQLVLDWRLTIAPVSFSTAKNFVAPHHRHCPAPAGWRFWTGIFNGDELIGCVMVGRPVARALDPARVVEVNRLCVRTDIAPELPWNACSQLYGWAAREARKRGFQRIITYTLESESGVSLKAAGWTIEHKVKGRSWDTPSRRLPNASPGLNKNRWTPES</sequence>
<dbReference type="RefSeq" id="WP_011798055.1">
    <property type="nucleotide sequence ID" value="NC_008757.1"/>
</dbReference>
<dbReference type="InterPro" id="IPR053780">
    <property type="entry name" value="Gp66-like"/>
</dbReference>
<dbReference type="AlphaFoldDB" id="A1VVK6"/>
<reference evidence="3" key="1">
    <citation type="journal article" date="2009" name="Environ. Microbiol.">
        <title>The genome of Polaromonas naphthalenivorans strain CJ2, isolated from coal tar-contaminated sediment, reveals physiological and metabolic versatility and evolution through extensive horizontal gene transfer.</title>
        <authorList>
            <person name="Yagi J.M."/>
            <person name="Sims D."/>
            <person name="Brettin T."/>
            <person name="Bruce D."/>
            <person name="Madsen E.L."/>
        </authorList>
    </citation>
    <scope>NUCLEOTIDE SEQUENCE [LARGE SCALE GENOMIC DNA]</scope>
    <source>
        <strain evidence="3">CJ2</strain>
        <plasmid evidence="3">Plasmid pPNAP01</plasmid>
    </source>
</reference>
<dbReference type="NCBIfam" id="NF045478">
    <property type="entry name" value="XF1762_fam"/>
    <property type="match status" value="1"/>
</dbReference>
<feature type="compositionally biased region" description="Polar residues" evidence="1">
    <location>
        <begin position="225"/>
        <end position="236"/>
    </location>
</feature>
<dbReference type="OrthoDB" id="1653618at2"/>
<geneLocation type="plasmid" evidence="2 3">
    <name>pPNAP01</name>
</geneLocation>
<dbReference type="InterPro" id="IPR057895">
    <property type="entry name" value="Mom"/>
</dbReference>